<feature type="transmembrane region" description="Helical" evidence="7">
    <location>
        <begin position="261"/>
        <end position="282"/>
    </location>
</feature>
<dbReference type="InterPro" id="IPR000515">
    <property type="entry name" value="MetI-like"/>
</dbReference>
<dbReference type="Pfam" id="PF00528">
    <property type="entry name" value="BPD_transp_1"/>
    <property type="match status" value="1"/>
</dbReference>
<dbReference type="RefSeq" id="WP_022791496.1">
    <property type="nucleotide sequence ID" value="NZ_ATUU01000002.1"/>
</dbReference>
<keyword evidence="10" id="KW-1185">Reference proteome</keyword>
<reference evidence="9 10" key="1">
    <citation type="journal article" date="2015" name="Genome Announc.">
        <title>Expanding the biotechnology potential of lactobacilli through comparative genomics of 213 strains and associated genera.</title>
        <authorList>
            <person name="Sun Z."/>
            <person name="Harris H.M."/>
            <person name="McCann A."/>
            <person name="Guo C."/>
            <person name="Argimon S."/>
            <person name="Zhang W."/>
            <person name="Yang X."/>
            <person name="Jeffery I.B."/>
            <person name="Cooney J.C."/>
            <person name="Kagawa T.F."/>
            <person name="Liu W."/>
            <person name="Song Y."/>
            <person name="Salvetti E."/>
            <person name="Wrobel A."/>
            <person name="Rasinkangas P."/>
            <person name="Parkhill J."/>
            <person name="Rea M.C."/>
            <person name="O'Sullivan O."/>
            <person name="Ritari J."/>
            <person name="Douillard F.P."/>
            <person name="Paul Ross R."/>
            <person name="Yang R."/>
            <person name="Briner A.E."/>
            <person name="Felis G.E."/>
            <person name="de Vos W.M."/>
            <person name="Barrangou R."/>
            <person name="Klaenhammer T.R."/>
            <person name="Caufield P.W."/>
            <person name="Cui Y."/>
            <person name="Zhang H."/>
            <person name="O'Toole P.W."/>
        </authorList>
    </citation>
    <scope>NUCLEOTIDE SEQUENCE [LARGE SCALE GENOMIC DNA]</scope>
    <source>
        <strain evidence="9 10">DSM 20190</strain>
    </source>
</reference>
<comment type="similarity">
    <text evidence="7">Belongs to the binding-protein-dependent transport system permease family.</text>
</comment>
<evidence type="ECO:0000256" key="4">
    <source>
        <dbReference type="ARBA" id="ARBA00022692"/>
    </source>
</evidence>
<dbReference type="OrthoDB" id="9797472at2"/>
<evidence type="ECO:0000256" key="3">
    <source>
        <dbReference type="ARBA" id="ARBA00022475"/>
    </source>
</evidence>
<feature type="domain" description="ABC transmembrane type-1" evidence="8">
    <location>
        <begin position="90"/>
        <end position="282"/>
    </location>
</feature>
<dbReference type="eggNOG" id="COG1173">
    <property type="taxonomic scope" value="Bacteria"/>
</dbReference>
<evidence type="ECO:0000256" key="6">
    <source>
        <dbReference type="ARBA" id="ARBA00023136"/>
    </source>
</evidence>
<accession>A0A0R2G4G4</accession>
<gene>
    <name evidence="9" type="ORF">IV68_GL000710</name>
</gene>
<dbReference type="EMBL" id="JQAX01000002">
    <property type="protein sequence ID" value="KRN32359.1"/>
    <property type="molecule type" value="Genomic_DNA"/>
</dbReference>
<dbReference type="InterPro" id="IPR035906">
    <property type="entry name" value="MetI-like_sf"/>
</dbReference>
<proteinExistence type="inferred from homology"/>
<feature type="transmembrane region" description="Helical" evidence="7">
    <location>
        <begin position="132"/>
        <end position="149"/>
    </location>
</feature>
<evidence type="ECO:0000256" key="2">
    <source>
        <dbReference type="ARBA" id="ARBA00022448"/>
    </source>
</evidence>
<dbReference type="SUPFAM" id="SSF161098">
    <property type="entry name" value="MetI-like"/>
    <property type="match status" value="1"/>
</dbReference>
<protein>
    <submittedName>
        <fullName evidence="9">Oligopeptide transporter protein C</fullName>
    </submittedName>
</protein>
<feature type="transmembrane region" description="Helical" evidence="7">
    <location>
        <begin position="94"/>
        <end position="120"/>
    </location>
</feature>
<dbReference type="InterPro" id="IPR050366">
    <property type="entry name" value="BP-dependent_transpt_permease"/>
</dbReference>
<comment type="caution">
    <text evidence="9">The sequence shown here is derived from an EMBL/GenBank/DDBJ whole genome shotgun (WGS) entry which is preliminary data.</text>
</comment>
<evidence type="ECO:0000259" key="8">
    <source>
        <dbReference type="PROSITE" id="PS50928"/>
    </source>
</evidence>
<evidence type="ECO:0000256" key="5">
    <source>
        <dbReference type="ARBA" id="ARBA00022989"/>
    </source>
</evidence>
<sequence>MFKQIKIKKNTGLLWETIKREFKHDQVAAYSFYSLVAFLLIIFIGAAFVPKNMYVDVSIMDQYIAPFVDGHLLGTDAGGHDVLIMLLVSTRNSLWIAIAVTLLTLIIGITFGTITGYFGGKFDLVFMRITDFIMILPVLMIIIVLVTIIPHYNALTLILLMSAFYWIGTMRLIRSRVLTESQRDYVKASKTSGTPNLVIMFREIVPNLTSLIIAESTLMFAGNIGIETGLSFLGFGLPAGTPSLGNMINEATNPETMTQRPWTWIPAAVVILFVVLAIIFIGQALRRVADKQQASL</sequence>
<keyword evidence="5 7" id="KW-1133">Transmembrane helix</keyword>
<dbReference type="PATRIC" id="fig|1123500.6.peg.714"/>
<dbReference type="PROSITE" id="PS50928">
    <property type="entry name" value="ABC_TM1"/>
    <property type="match status" value="1"/>
</dbReference>
<dbReference type="STRING" id="1123500.GCA_000420365_00719"/>
<keyword evidence="4 7" id="KW-0812">Transmembrane</keyword>
<dbReference type="InParanoid" id="A0A0R2G4G4"/>
<dbReference type="Proteomes" id="UP000051296">
    <property type="component" value="Unassembled WGS sequence"/>
</dbReference>
<evidence type="ECO:0000313" key="10">
    <source>
        <dbReference type="Proteomes" id="UP000051296"/>
    </source>
</evidence>
<dbReference type="CDD" id="cd06261">
    <property type="entry name" value="TM_PBP2"/>
    <property type="match status" value="1"/>
</dbReference>
<organism evidence="9 10">
    <name type="scientific">Weissella halotolerans DSM 20190</name>
    <dbReference type="NCBI Taxonomy" id="1123500"/>
    <lineage>
        <taxon>Bacteria</taxon>
        <taxon>Bacillati</taxon>
        <taxon>Bacillota</taxon>
        <taxon>Bacilli</taxon>
        <taxon>Lactobacillales</taxon>
        <taxon>Lactobacillaceae</taxon>
        <taxon>Weissella</taxon>
    </lineage>
</organism>
<name>A0A0R2G4G4_9LACO</name>
<dbReference type="PANTHER" id="PTHR43386:SF1">
    <property type="entry name" value="D,D-DIPEPTIDE TRANSPORT SYSTEM PERMEASE PROTEIN DDPC-RELATED"/>
    <property type="match status" value="1"/>
</dbReference>
<dbReference type="Gene3D" id="1.10.3720.10">
    <property type="entry name" value="MetI-like"/>
    <property type="match status" value="1"/>
</dbReference>
<evidence type="ECO:0000313" key="9">
    <source>
        <dbReference type="EMBL" id="KRN32359.1"/>
    </source>
</evidence>
<dbReference type="GO" id="GO:0005886">
    <property type="term" value="C:plasma membrane"/>
    <property type="evidence" value="ECO:0007669"/>
    <property type="project" value="UniProtKB-SubCell"/>
</dbReference>
<evidence type="ECO:0000256" key="7">
    <source>
        <dbReference type="RuleBase" id="RU363032"/>
    </source>
</evidence>
<dbReference type="PANTHER" id="PTHR43386">
    <property type="entry name" value="OLIGOPEPTIDE TRANSPORT SYSTEM PERMEASE PROTEIN APPC"/>
    <property type="match status" value="1"/>
</dbReference>
<evidence type="ECO:0000256" key="1">
    <source>
        <dbReference type="ARBA" id="ARBA00004651"/>
    </source>
</evidence>
<feature type="transmembrane region" description="Helical" evidence="7">
    <location>
        <begin position="155"/>
        <end position="173"/>
    </location>
</feature>
<comment type="subcellular location">
    <subcellularLocation>
        <location evidence="1 7">Cell membrane</location>
        <topology evidence="1 7">Multi-pass membrane protein</topology>
    </subcellularLocation>
</comment>
<keyword evidence="3" id="KW-1003">Cell membrane</keyword>
<dbReference type="AlphaFoldDB" id="A0A0R2G4G4"/>
<keyword evidence="6 7" id="KW-0472">Membrane</keyword>
<dbReference type="GO" id="GO:0055085">
    <property type="term" value="P:transmembrane transport"/>
    <property type="evidence" value="ECO:0007669"/>
    <property type="project" value="InterPro"/>
</dbReference>
<keyword evidence="2 7" id="KW-0813">Transport</keyword>
<feature type="transmembrane region" description="Helical" evidence="7">
    <location>
        <begin position="27"/>
        <end position="49"/>
    </location>
</feature>